<dbReference type="InterPro" id="IPR029063">
    <property type="entry name" value="SAM-dependent_MTases_sf"/>
</dbReference>
<keyword evidence="1" id="KW-0808">Transferase</keyword>
<dbReference type="SUPFAM" id="SSF53335">
    <property type="entry name" value="S-adenosyl-L-methionine-dependent methyltransferases"/>
    <property type="match status" value="1"/>
</dbReference>
<evidence type="ECO:0000313" key="3">
    <source>
        <dbReference type="EMBL" id="KOS68572.1"/>
    </source>
</evidence>
<dbReference type="CDD" id="cd02440">
    <property type="entry name" value="AdoMet_MTases"/>
    <property type="match status" value="1"/>
</dbReference>
<keyword evidence="4" id="KW-1185">Reference proteome</keyword>
<organism evidence="3 4">
    <name type="scientific">Lysinibacillus contaminans</name>
    <dbReference type="NCBI Taxonomy" id="1293441"/>
    <lineage>
        <taxon>Bacteria</taxon>
        <taxon>Bacillati</taxon>
        <taxon>Bacillota</taxon>
        <taxon>Bacilli</taxon>
        <taxon>Bacillales</taxon>
        <taxon>Bacillaceae</taxon>
        <taxon>Lysinibacillus</taxon>
    </lineage>
</organism>
<name>A0ABR5K0Y7_9BACI</name>
<dbReference type="InterPro" id="IPR013216">
    <property type="entry name" value="Methyltransf_11"/>
</dbReference>
<dbReference type="GO" id="GO:0008168">
    <property type="term" value="F:methyltransferase activity"/>
    <property type="evidence" value="ECO:0007669"/>
    <property type="project" value="UniProtKB-KW"/>
</dbReference>
<evidence type="ECO:0000256" key="1">
    <source>
        <dbReference type="ARBA" id="ARBA00022679"/>
    </source>
</evidence>
<dbReference type="Gene3D" id="3.40.50.150">
    <property type="entry name" value="Vaccinia Virus protein VP39"/>
    <property type="match status" value="1"/>
</dbReference>
<dbReference type="Proteomes" id="UP000050668">
    <property type="component" value="Unassembled WGS sequence"/>
</dbReference>
<feature type="domain" description="Methyltransferase type 11" evidence="2">
    <location>
        <begin position="50"/>
        <end position="149"/>
    </location>
</feature>
<dbReference type="PANTHER" id="PTHR44068:SF1">
    <property type="entry name" value="HYPOTHETICAL LOC100005854"/>
    <property type="match status" value="1"/>
</dbReference>
<evidence type="ECO:0000259" key="2">
    <source>
        <dbReference type="Pfam" id="PF08241"/>
    </source>
</evidence>
<proteinExistence type="predicted"/>
<dbReference type="PANTHER" id="PTHR44068">
    <property type="entry name" value="ZGC:194242"/>
    <property type="match status" value="1"/>
</dbReference>
<protein>
    <submittedName>
        <fullName evidence="3">SAM-dependent methyltransferase</fullName>
    </submittedName>
</protein>
<sequence length="176" mass="19775">MSLLQRLIEQAKNPKGFVGSTMLSIMNAAHSGMNKWVIESGAIKNGDIVLDIGCGGGKTIQSLSKINKNGKIYGIDFSEQAVKDTTKANKEDVARGKVIVRQASVSNIPYPEEFFDKITAFQTHYFWPNLATDVKEVFRVLKQGGEFMIISEIYKINYHMKSYKTKTEIKQLFESI</sequence>
<dbReference type="InterPro" id="IPR050447">
    <property type="entry name" value="Erg6_SMT_methyltransf"/>
</dbReference>
<gene>
    <name evidence="3" type="ORF">AEA09_08415</name>
</gene>
<dbReference type="Pfam" id="PF08241">
    <property type="entry name" value="Methyltransf_11"/>
    <property type="match status" value="1"/>
</dbReference>
<comment type="caution">
    <text evidence="3">The sequence shown here is derived from an EMBL/GenBank/DDBJ whole genome shotgun (WGS) entry which is preliminary data.</text>
</comment>
<reference evidence="4" key="1">
    <citation type="submission" date="2015-07" db="EMBL/GenBank/DDBJ databases">
        <title>Fjat-14205 dsm 2895.</title>
        <authorList>
            <person name="Liu B."/>
            <person name="Wang J."/>
            <person name="Zhu Y."/>
            <person name="Liu G."/>
            <person name="Chen Q."/>
            <person name="Chen Z."/>
            <person name="Lan J."/>
            <person name="Che J."/>
            <person name="Ge C."/>
            <person name="Shi H."/>
            <person name="Pan Z."/>
            <person name="Liu X."/>
        </authorList>
    </citation>
    <scope>NUCLEOTIDE SEQUENCE [LARGE SCALE GENOMIC DNA]</scope>
    <source>
        <strain evidence="4">DSM 25560</strain>
    </source>
</reference>
<dbReference type="GO" id="GO:0032259">
    <property type="term" value="P:methylation"/>
    <property type="evidence" value="ECO:0007669"/>
    <property type="project" value="UniProtKB-KW"/>
</dbReference>
<accession>A0ABR5K0Y7</accession>
<keyword evidence="3" id="KW-0489">Methyltransferase</keyword>
<dbReference type="EMBL" id="LGRV01000003">
    <property type="protein sequence ID" value="KOS68572.1"/>
    <property type="molecule type" value="Genomic_DNA"/>
</dbReference>
<evidence type="ECO:0000313" key="4">
    <source>
        <dbReference type="Proteomes" id="UP000050668"/>
    </source>
</evidence>